<dbReference type="RefSeq" id="WP_205187813.1">
    <property type="nucleotide sequence ID" value="NZ_JAFBFC010000004.1"/>
</dbReference>
<dbReference type="SUPFAM" id="SSF89360">
    <property type="entry name" value="HesB-like domain"/>
    <property type="match status" value="1"/>
</dbReference>
<dbReference type="Proteomes" id="UP000809829">
    <property type="component" value="Unassembled WGS sequence"/>
</dbReference>
<protein>
    <submittedName>
        <fullName evidence="1">Fe-S cluster assembly iron-binding protein IscA</fullName>
    </submittedName>
</protein>
<dbReference type="EMBL" id="JAFBFC010000004">
    <property type="protein sequence ID" value="MBM7703842.1"/>
    <property type="molecule type" value="Genomic_DNA"/>
</dbReference>
<organism evidence="1 2">
    <name type="scientific">Priestia iocasae</name>
    <dbReference type="NCBI Taxonomy" id="2291674"/>
    <lineage>
        <taxon>Bacteria</taxon>
        <taxon>Bacillati</taxon>
        <taxon>Bacillota</taxon>
        <taxon>Bacilli</taxon>
        <taxon>Bacillales</taxon>
        <taxon>Bacillaceae</taxon>
        <taxon>Priestia</taxon>
    </lineage>
</organism>
<accession>A0ABS2QY28</accession>
<dbReference type="InterPro" id="IPR035903">
    <property type="entry name" value="HesB-like_dom_sf"/>
</dbReference>
<name>A0ABS2QY28_9BACI</name>
<reference evidence="1 2" key="1">
    <citation type="submission" date="2021-01" db="EMBL/GenBank/DDBJ databases">
        <title>Genomic Encyclopedia of Type Strains, Phase IV (KMG-IV): sequencing the most valuable type-strain genomes for metagenomic binning, comparative biology and taxonomic classification.</title>
        <authorList>
            <person name="Goeker M."/>
        </authorList>
    </citation>
    <scope>NUCLEOTIDE SEQUENCE [LARGE SCALE GENOMIC DNA]</scope>
    <source>
        <strain evidence="1 2">DSM 104297</strain>
    </source>
</reference>
<gene>
    <name evidence="1" type="ORF">JOC83_002691</name>
</gene>
<sequence>MIITKKAKELVVEVLQEQGIEGIRLFFKGISCEIPNIGLAFQDEEEGDNVQLINGIKVSIQQEILPFTGELILDVHTTPYGPGLALVGAKSTM</sequence>
<dbReference type="Gene3D" id="2.60.300.12">
    <property type="entry name" value="HesB-like domain"/>
    <property type="match status" value="1"/>
</dbReference>
<comment type="caution">
    <text evidence="1">The sequence shown here is derived from an EMBL/GenBank/DDBJ whole genome shotgun (WGS) entry which is preliminary data.</text>
</comment>
<evidence type="ECO:0000313" key="2">
    <source>
        <dbReference type="Proteomes" id="UP000809829"/>
    </source>
</evidence>
<keyword evidence="2" id="KW-1185">Reference proteome</keyword>
<evidence type="ECO:0000313" key="1">
    <source>
        <dbReference type="EMBL" id="MBM7703842.1"/>
    </source>
</evidence>
<proteinExistence type="predicted"/>